<organism evidence="2 3">
    <name type="scientific">Acropora cervicornis</name>
    <name type="common">Staghorn coral</name>
    <dbReference type="NCBI Taxonomy" id="6130"/>
    <lineage>
        <taxon>Eukaryota</taxon>
        <taxon>Metazoa</taxon>
        <taxon>Cnidaria</taxon>
        <taxon>Anthozoa</taxon>
        <taxon>Hexacorallia</taxon>
        <taxon>Scleractinia</taxon>
        <taxon>Astrocoeniina</taxon>
        <taxon>Acroporidae</taxon>
        <taxon>Acropora</taxon>
    </lineage>
</organism>
<dbReference type="EMBL" id="JARQWQ010000004">
    <property type="protein sequence ID" value="KAK2572539.1"/>
    <property type="molecule type" value="Genomic_DNA"/>
</dbReference>
<keyword evidence="3" id="KW-1185">Reference proteome</keyword>
<protein>
    <submittedName>
        <fullName evidence="2">Uncharacterized protein</fullName>
    </submittedName>
</protein>
<comment type="caution">
    <text evidence="2">The sequence shown here is derived from an EMBL/GenBank/DDBJ whole genome shotgun (WGS) entry which is preliminary data.</text>
</comment>
<dbReference type="PANTHER" id="PTHR33802:SF1">
    <property type="entry name" value="XK-RELATED PROTEIN"/>
    <property type="match status" value="1"/>
</dbReference>
<feature type="transmembrane region" description="Helical" evidence="1">
    <location>
        <begin position="64"/>
        <end position="85"/>
    </location>
</feature>
<feature type="transmembrane region" description="Helical" evidence="1">
    <location>
        <begin position="7"/>
        <end position="29"/>
    </location>
</feature>
<feature type="transmembrane region" description="Helical" evidence="1">
    <location>
        <begin position="225"/>
        <end position="247"/>
    </location>
</feature>
<evidence type="ECO:0000313" key="2">
    <source>
        <dbReference type="EMBL" id="KAK2572539.1"/>
    </source>
</evidence>
<dbReference type="Proteomes" id="UP001249851">
    <property type="component" value="Unassembled WGS sequence"/>
</dbReference>
<dbReference type="AlphaFoldDB" id="A0AAD9VFH8"/>
<accession>A0AAD9VFH8</accession>
<feature type="transmembrane region" description="Helical" evidence="1">
    <location>
        <begin position="123"/>
        <end position="142"/>
    </location>
</feature>
<reference evidence="2" key="1">
    <citation type="journal article" date="2023" name="G3 (Bethesda)">
        <title>Whole genome assembly and annotation of the endangered Caribbean coral Acropora cervicornis.</title>
        <authorList>
            <person name="Selwyn J.D."/>
            <person name="Vollmer S.V."/>
        </authorList>
    </citation>
    <scope>NUCLEOTIDE SEQUENCE</scope>
    <source>
        <strain evidence="2">K2</strain>
    </source>
</reference>
<evidence type="ECO:0000313" key="3">
    <source>
        <dbReference type="Proteomes" id="UP001249851"/>
    </source>
</evidence>
<name>A0AAD9VFH8_ACRCE</name>
<proteinExistence type="predicted"/>
<keyword evidence="1" id="KW-0472">Membrane</keyword>
<feature type="transmembrane region" description="Helical" evidence="1">
    <location>
        <begin position="97"/>
        <end position="117"/>
    </location>
</feature>
<dbReference type="PANTHER" id="PTHR33802">
    <property type="entry name" value="SI:CH211-161H7.5-RELATED"/>
    <property type="match status" value="1"/>
</dbReference>
<sequence length="303" mass="34810">MCGMNRCAIVFLTISAFLVFAGAAVFFFFGQFADEMLLEFHIYNRTLQIFSQYPVEITPAEWTFWTWSAVFGWQFLWLFYALVMMCRRNGPKVLTPFFFVFNILAFGCTLAWVMLWGEDLVNIALGFIAGTAASLLVALGIVYHRFNVLRCGMKNFPLGDQIAMELLVLNGLALYASWALYNSFQGTAIVLKYTVEVDDAIVCTIVQAGIAATLLFWFCLDSFVFWRYTLLTITPYVPMIVGFAGTFMKNWDKEKRNAIFNVALMGSCSLMLLLKILHVIWRFLRDKKKSRRHVIAEEEKFEL</sequence>
<keyword evidence="1" id="KW-1133">Transmembrane helix</keyword>
<feature type="transmembrane region" description="Helical" evidence="1">
    <location>
        <begin position="259"/>
        <end position="284"/>
    </location>
</feature>
<feature type="transmembrane region" description="Helical" evidence="1">
    <location>
        <begin position="162"/>
        <end position="180"/>
    </location>
</feature>
<reference evidence="2" key="2">
    <citation type="journal article" date="2023" name="Science">
        <title>Genomic signatures of disease resistance in endangered staghorn corals.</title>
        <authorList>
            <person name="Vollmer S.V."/>
            <person name="Selwyn J.D."/>
            <person name="Despard B.A."/>
            <person name="Roesel C.L."/>
        </authorList>
    </citation>
    <scope>NUCLEOTIDE SEQUENCE</scope>
    <source>
        <strain evidence="2">K2</strain>
    </source>
</reference>
<keyword evidence="1" id="KW-0812">Transmembrane</keyword>
<gene>
    <name evidence="2" type="ORF">P5673_002797</name>
</gene>
<feature type="transmembrane region" description="Helical" evidence="1">
    <location>
        <begin position="200"/>
        <end position="218"/>
    </location>
</feature>
<evidence type="ECO:0000256" key="1">
    <source>
        <dbReference type="SAM" id="Phobius"/>
    </source>
</evidence>